<dbReference type="SUPFAM" id="SSF111331">
    <property type="entry name" value="NAD kinase/diacylglycerol kinase-like"/>
    <property type="match status" value="1"/>
</dbReference>
<keyword evidence="8" id="KW-0067">ATP-binding</keyword>
<dbReference type="Pfam" id="PF00781">
    <property type="entry name" value="DAGK_cat"/>
    <property type="match status" value="1"/>
</dbReference>
<evidence type="ECO:0000256" key="4">
    <source>
        <dbReference type="ARBA" id="ARBA00022679"/>
    </source>
</evidence>
<dbReference type="GO" id="GO:0004143">
    <property type="term" value="F:ATP-dependent diacylglycerol kinase activity"/>
    <property type="evidence" value="ECO:0007669"/>
    <property type="project" value="TreeGrafter"/>
</dbReference>
<dbReference type="PANTHER" id="PTHR12358:SF106">
    <property type="entry name" value="LIPID KINASE YEGS"/>
    <property type="match status" value="1"/>
</dbReference>
<dbReference type="InterPro" id="IPR045540">
    <property type="entry name" value="YegS/DAGK_C"/>
</dbReference>
<dbReference type="InterPro" id="IPR001206">
    <property type="entry name" value="Diacylglycerol_kinase_cat_dom"/>
</dbReference>
<keyword evidence="5" id="KW-0479">Metal-binding</keyword>
<dbReference type="InterPro" id="IPR050187">
    <property type="entry name" value="Lipid_Phosphate_FormReg"/>
</dbReference>
<keyword evidence="11" id="KW-0594">Phospholipid biosynthesis</keyword>
<comment type="caution">
    <text evidence="14">The sequence shown here is derived from an EMBL/GenBank/DDBJ whole genome shotgun (WGS) entry which is preliminary data.</text>
</comment>
<dbReference type="GO" id="GO:0046872">
    <property type="term" value="F:metal ion binding"/>
    <property type="evidence" value="ECO:0007669"/>
    <property type="project" value="UniProtKB-KW"/>
</dbReference>
<keyword evidence="3" id="KW-0444">Lipid biosynthesis</keyword>
<dbReference type="EMBL" id="QPJJ01000005">
    <property type="protein sequence ID" value="RCW72013.1"/>
    <property type="molecule type" value="Genomic_DNA"/>
</dbReference>
<feature type="domain" description="DAGKc" evidence="13">
    <location>
        <begin position="1"/>
        <end position="132"/>
    </location>
</feature>
<evidence type="ECO:0000313" key="15">
    <source>
        <dbReference type="Proteomes" id="UP000252585"/>
    </source>
</evidence>
<keyword evidence="4" id="KW-0808">Transferase</keyword>
<dbReference type="AlphaFoldDB" id="A0A368XVM3"/>
<evidence type="ECO:0000259" key="13">
    <source>
        <dbReference type="PROSITE" id="PS50146"/>
    </source>
</evidence>
<evidence type="ECO:0000256" key="6">
    <source>
        <dbReference type="ARBA" id="ARBA00022741"/>
    </source>
</evidence>
<dbReference type="Pfam" id="PF19279">
    <property type="entry name" value="YegS_C"/>
    <property type="match status" value="1"/>
</dbReference>
<comment type="similarity">
    <text evidence="2">Belongs to the diacylglycerol/lipid kinase family.</text>
</comment>
<evidence type="ECO:0000256" key="9">
    <source>
        <dbReference type="ARBA" id="ARBA00022842"/>
    </source>
</evidence>
<comment type="cofactor">
    <cofactor evidence="1">
        <name>Mg(2+)</name>
        <dbReference type="ChEBI" id="CHEBI:18420"/>
    </cofactor>
</comment>
<dbReference type="Proteomes" id="UP000252585">
    <property type="component" value="Unassembled WGS sequence"/>
</dbReference>
<dbReference type="Gene3D" id="2.60.200.40">
    <property type="match status" value="1"/>
</dbReference>
<reference evidence="14 15" key="1">
    <citation type="submission" date="2018-07" db="EMBL/GenBank/DDBJ databases">
        <title>Genomic Encyclopedia of Type Strains, Phase IV (KMG-IV): sequencing the most valuable type-strain genomes for metagenomic binning, comparative biology and taxonomic classification.</title>
        <authorList>
            <person name="Goeker M."/>
        </authorList>
    </citation>
    <scope>NUCLEOTIDE SEQUENCE [LARGE SCALE GENOMIC DNA]</scope>
    <source>
        <strain evidence="14 15">DSM 27696</strain>
    </source>
</reference>
<dbReference type="InterPro" id="IPR017438">
    <property type="entry name" value="ATP-NAD_kinase_N"/>
</dbReference>
<evidence type="ECO:0000256" key="2">
    <source>
        <dbReference type="ARBA" id="ARBA00005983"/>
    </source>
</evidence>
<evidence type="ECO:0000256" key="5">
    <source>
        <dbReference type="ARBA" id="ARBA00022723"/>
    </source>
</evidence>
<dbReference type="InterPro" id="IPR005218">
    <property type="entry name" value="Diacylglycerol/lipid_kinase"/>
</dbReference>
<dbReference type="OrthoDB" id="142078at2"/>
<evidence type="ECO:0000256" key="11">
    <source>
        <dbReference type="ARBA" id="ARBA00023209"/>
    </source>
</evidence>
<dbReference type="SMART" id="SM00046">
    <property type="entry name" value="DAGKc"/>
    <property type="match status" value="1"/>
</dbReference>
<evidence type="ECO:0000256" key="7">
    <source>
        <dbReference type="ARBA" id="ARBA00022777"/>
    </source>
</evidence>
<dbReference type="PROSITE" id="PS50146">
    <property type="entry name" value="DAGK"/>
    <property type="match status" value="1"/>
</dbReference>
<gene>
    <name evidence="14" type="ORF">DFR57_105198</name>
</gene>
<name>A0A368XVM3_9BACI</name>
<keyword evidence="12" id="KW-1208">Phospholipid metabolism</keyword>
<evidence type="ECO:0000256" key="12">
    <source>
        <dbReference type="ARBA" id="ARBA00023264"/>
    </source>
</evidence>
<dbReference type="PANTHER" id="PTHR12358">
    <property type="entry name" value="SPHINGOSINE KINASE"/>
    <property type="match status" value="1"/>
</dbReference>
<protein>
    <submittedName>
        <fullName evidence="14">YegS/Rv2252/BmrU family lipid kinase</fullName>
    </submittedName>
</protein>
<dbReference type="Gene3D" id="3.40.50.10330">
    <property type="entry name" value="Probable inorganic polyphosphate/atp-NAD kinase, domain 1"/>
    <property type="match status" value="1"/>
</dbReference>
<dbReference type="NCBIfam" id="TIGR00147">
    <property type="entry name" value="YegS/Rv2252/BmrU family lipid kinase"/>
    <property type="match status" value="1"/>
</dbReference>
<keyword evidence="15" id="KW-1185">Reference proteome</keyword>
<dbReference type="InterPro" id="IPR016064">
    <property type="entry name" value="NAD/diacylglycerol_kinase_sf"/>
</dbReference>
<sequence length="296" mass="32275">MENAMLIVNPSSGGEKGKVFEDDVREMLISLGYDVIIRETEKEFDATHFAMEACERKLDFVVAMGGDGTINEVVNGLASESYRPKLGIIPLGTVNDFARALHIPLKPKKAIELIRKSPQATPVDIGKINDTYFMNIIAIGAIAEATFQVSVEQKSKLGPLAYLVEGVKSLAEEATFDIEICADDEEITEKSMLVLVALTNSVGGFEKLASDAEVDDGLMHIFIMKNLNAMEILNVVGSTITGKLSDNENIIYKKYSQAKISSTRELTANIDGDEGENLPLNLEVLPKHIHIVTGSE</sequence>
<accession>A0A368XVM3</accession>
<evidence type="ECO:0000256" key="10">
    <source>
        <dbReference type="ARBA" id="ARBA00023098"/>
    </source>
</evidence>
<dbReference type="GO" id="GO:0005524">
    <property type="term" value="F:ATP binding"/>
    <property type="evidence" value="ECO:0007669"/>
    <property type="project" value="UniProtKB-KW"/>
</dbReference>
<dbReference type="GO" id="GO:0008654">
    <property type="term" value="P:phospholipid biosynthetic process"/>
    <property type="evidence" value="ECO:0007669"/>
    <property type="project" value="UniProtKB-KW"/>
</dbReference>
<organism evidence="14 15">
    <name type="scientific">Saliterribacillus persicus</name>
    <dbReference type="NCBI Taxonomy" id="930114"/>
    <lineage>
        <taxon>Bacteria</taxon>
        <taxon>Bacillati</taxon>
        <taxon>Bacillota</taxon>
        <taxon>Bacilli</taxon>
        <taxon>Bacillales</taxon>
        <taxon>Bacillaceae</taxon>
        <taxon>Saliterribacillus</taxon>
    </lineage>
</organism>
<keyword evidence="7 14" id="KW-0418">Kinase</keyword>
<evidence type="ECO:0000256" key="8">
    <source>
        <dbReference type="ARBA" id="ARBA00022840"/>
    </source>
</evidence>
<evidence type="ECO:0000256" key="3">
    <source>
        <dbReference type="ARBA" id="ARBA00022516"/>
    </source>
</evidence>
<evidence type="ECO:0000256" key="1">
    <source>
        <dbReference type="ARBA" id="ARBA00001946"/>
    </source>
</evidence>
<proteinExistence type="inferred from homology"/>
<keyword evidence="9" id="KW-0460">Magnesium</keyword>
<evidence type="ECO:0000313" key="14">
    <source>
        <dbReference type="EMBL" id="RCW72013.1"/>
    </source>
</evidence>
<keyword evidence="10" id="KW-0443">Lipid metabolism</keyword>
<keyword evidence="6" id="KW-0547">Nucleotide-binding</keyword>
<dbReference type="RefSeq" id="WP_114352560.1">
    <property type="nucleotide sequence ID" value="NZ_QPJJ01000005.1"/>
</dbReference>
<dbReference type="GO" id="GO:0005886">
    <property type="term" value="C:plasma membrane"/>
    <property type="evidence" value="ECO:0007669"/>
    <property type="project" value="TreeGrafter"/>
</dbReference>